<proteinExistence type="predicted"/>
<gene>
    <name evidence="2" type="ORF">CEW88_15605</name>
</gene>
<organism evidence="2 3">
    <name type="scientific">Alloyangia pacifica</name>
    <dbReference type="NCBI Taxonomy" id="311180"/>
    <lineage>
        <taxon>Bacteria</taxon>
        <taxon>Pseudomonadati</taxon>
        <taxon>Pseudomonadota</taxon>
        <taxon>Alphaproteobacteria</taxon>
        <taxon>Rhodobacterales</taxon>
        <taxon>Roseobacteraceae</taxon>
        <taxon>Alloyangia</taxon>
    </lineage>
</organism>
<evidence type="ECO:0000313" key="3">
    <source>
        <dbReference type="Proteomes" id="UP000244915"/>
    </source>
</evidence>
<evidence type="ECO:0000256" key="1">
    <source>
        <dbReference type="SAM" id="MobiDB-lite"/>
    </source>
</evidence>
<feature type="region of interest" description="Disordered" evidence="1">
    <location>
        <begin position="71"/>
        <end position="91"/>
    </location>
</feature>
<dbReference type="EMBL" id="CP022190">
    <property type="protein sequence ID" value="AWI85173.1"/>
    <property type="molecule type" value="Genomic_DNA"/>
</dbReference>
<evidence type="ECO:0000313" key="2">
    <source>
        <dbReference type="EMBL" id="AWI85173.1"/>
    </source>
</evidence>
<name>A0A2U8HH34_9RHOB</name>
<reference evidence="2 3" key="1">
    <citation type="submission" date="2017-06" db="EMBL/GenBank/DDBJ databases">
        <title>Yangia sp. YSBP01 complete genome sequence.</title>
        <authorList>
            <person name="Woo J.-H."/>
            <person name="Kim H.-S."/>
        </authorList>
    </citation>
    <scope>NUCLEOTIDE SEQUENCE [LARGE SCALE GENOMIC DNA]</scope>
    <source>
        <strain evidence="2 3">YSBP01</strain>
    </source>
</reference>
<dbReference type="AlphaFoldDB" id="A0A2U8HH34"/>
<sequence length="228" mass="24893">MSFESELLTALGRADDAWDIRASVRRCFFYDFDGAPVRLWDGVGVMKTAIGVGGPLTLPDGQVIAPTEWLGTRDGEGGNVHQAPDVSDDRDGTAPNYTFGLPFLNREAFDAIKADQAKATGRDLTCYHAIFLPHEGLLPATPLRFAWRLKMQNVDFSEGLEEVEGGTIKRIYSASVSARSGEAGRSRSPGGTYTDPIQRDRARRLGVTSDSGCAFVAKNAQRTFKRVF</sequence>
<accession>A0A2U8HH34</accession>
<dbReference type="Proteomes" id="UP000244915">
    <property type="component" value="Chromosome 2"/>
</dbReference>
<protein>
    <submittedName>
        <fullName evidence="2">Uncharacterized protein</fullName>
    </submittedName>
</protein>
<dbReference type="KEGG" id="ypac:CEW88_15605"/>
<feature type="compositionally biased region" description="Low complexity" evidence="1">
    <location>
        <begin position="179"/>
        <end position="191"/>
    </location>
</feature>
<feature type="region of interest" description="Disordered" evidence="1">
    <location>
        <begin position="179"/>
        <end position="198"/>
    </location>
</feature>